<dbReference type="OrthoDB" id="10006572at2759"/>
<evidence type="ECO:0000259" key="4">
    <source>
        <dbReference type="PROSITE" id="PS51088"/>
    </source>
</evidence>
<evidence type="ECO:0000256" key="1">
    <source>
        <dbReference type="ARBA" id="ARBA00008421"/>
    </source>
</evidence>
<dbReference type="VEuPathDB" id="FungiDB:SCHCODRAFT_02598373"/>
<organism evidence="6">
    <name type="scientific">Schizophyllum commune (strain H4-8 / FGSC 9210)</name>
    <name type="common">Split gill fungus</name>
    <dbReference type="NCBI Taxonomy" id="578458"/>
    <lineage>
        <taxon>Eukaryota</taxon>
        <taxon>Fungi</taxon>
        <taxon>Dikarya</taxon>
        <taxon>Basidiomycota</taxon>
        <taxon>Agaricomycotina</taxon>
        <taxon>Agaricomycetes</taxon>
        <taxon>Agaricomycetidae</taxon>
        <taxon>Agaricales</taxon>
        <taxon>Schizophyllaceae</taxon>
        <taxon>Schizophyllum</taxon>
    </lineage>
</organism>
<dbReference type="AlphaFoldDB" id="D8Q111"/>
<feature type="region of interest" description="Disordered" evidence="3">
    <location>
        <begin position="446"/>
        <end position="476"/>
    </location>
</feature>
<dbReference type="InterPro" id="IPR000818">
    <property type="entry name" value="TEA/ATTS_dom"/>
</dbReference>
<sequence>MKAPTAPPPPVARSPSSSGSDADPMPGSTIRHAAPLTFMPSENMHKGTIHAVNTLVGSRRSWKTMPQGKEPVWPPQLEAALVEGLDKYRPGSTMETRHLRRFPKRNRYISDFILHTTGKYRTPKQVGSRLQQLRDTCHDPRILHLVQRKEYPPLEPSDQQNPPLSSLLPPIPPMAVSLPRKEPKVASSPPSTQPNPSFVGGEQSANDRTWRVRESTSDNQQQAPYLSMSPRETGPSQSVLDLGIDPSAVRHEQATEAAPKKEEAEPAPTQIHRSTICVEMAFRVAPVVLTSPTYGVVGLQGTRASDLERLGGPLDEIAHYVKADAPKDLSTSGPEVSFISPWAPKSWCSRFTVYIDGTEVHREEVDVYPKAEPANMYMSYLVPSYWAVLCHHYDLHHCIILQDIVDRDTSRIICGMRYIFRDTNALPPPPAPTNIEQWRQSTVAGAPYEQPYPPSQELPTAQTMPPPYAQTWTHPQLPPGWPEDKVYHSSYSVRQPQPQHAKGAFLTEYNAPPSPPESWQAGSTEAYQQGAEAQTPADPAAAYASPYPASPGHFPEFPSAAPPPSWAYADPTQSQQWGQ</sequence>
<evidence type="ECO:0000313" key="5">
    <source>
        <dbReference type="EMBL" id="EFI97853.1"/>
    </source>
</evidence>
<dbReference type="InParanoid" id="D8Q111"/>
<dbReference type="Pfam" id="PF01285">
    <property type="entry name" value="TEA"/>
    <property type="match status" value="1"/>
</dbReference>
<comment type="similarity">
    <text evidence="1">Belongs to the TEC1 family.</text>
</comment>
<feature type="region of interest" description="Disordered" evidence="3">
    <location>
        <begin position="150"/>
        <end position="270"/>
    </location>
</feature>
<gene>
    <name evidence="5" type="ORF">SCHCODRAFT_256860</name>
</gene>
<dbReference type="EMBL" id="GL377305">
    <property type="protein sequence ID" value="EFI97853.1"/>
    <property type="molecule type" value="Genomic_DNA"/>
</dbReference>
<dbReference type="eggNOG" id="ENOG502SPQ9">
    <property type="taxonomic scope" value="Eukaryota"/>
</dbReference>
<feature type="compositionally biased region" description="Basic and acidic residues" evidence="3">
    <location>
        <begin position="248"/>
        <end position="264"/>
    </location>
</feature>
<evidence type="ECO:0000313" key="6">
    <source>
        <dbReference type="Proteomes" id="UP000007431"/>
    </source>
</evidence>
<feature type="compositionally biased region" description="Low complexity" evidence="3">
    <location>
        <begin position="13"/>
        <end position="28"/>
    </location>
</feature>
<feature type="DNA-binding region" description="TEA" evidence="2">
    <location>
        <begin position="66"/>
        <end position="140"/>
    </location>
</feature>
<dbReference type="RefSeq" id="XP_003032756.1">
    <property type="nucleotide sequence ID" value="XM_003032710.1"/>
</dbReference>
<feature type="domain" description="TEA" evidence="4">
    <location>
        <begin position="66"/>
        <end position="140"/>
    </location>
</feature>
<dbReference type="Proteomes" id="UP000007431">
    <property type="component" value="Unassembled WGS sequence"/>
</dbReference>
<proteinExistence type="inferred from homology"/>
<dbReference type="HOGENOM" id="CLU_471049_0_0_1"/>
<accession>D8Q111</accession>
<reference evidence="5 6" key="1">
    <citation type="journal article" date="2010" name="Nat. Biotechnol.">
        <title>Genome sequence of the model mushroom Schizophyllum commune.</title>
        <authorList>
            <person name="Ohm R.A."/>
            <person name="de Jong J.F."/>
            <person name="Lugones L.G."/>
            <person name="Aerts A."/>
            <person name="Kothe E."/>
            <person name="Stajich J.E."/>
            <person name="de Vries R.P."/>
            <person name="Record E."/>
            <person name="Levasseur A."/>
            <person name="Baker S.E."/>
            <person name="Bartholomew K.A."/>
            <person name="Coutinho P.M."/>
            <person name="Erdmann S."/>
            <person name="Fowler T.J."/>
            <person name="Gathman A.C."/>
            <person name="Lombard V."/>
            <person name="Henrissat B."/>
            <person name="Knabe N."/>
            <person name="Kuees U."/>
            <person name="Lilly W.W."/>
            <person name="Lindquist E."/>
            <person name="Lucas S."/>
            <person name="Magnuson J.K."/>
            <person name="Piumi F."/>
            <person name="Raudaskoski M."/>
            <person name="Salamov A."/>
            <person name="Schmutz J."/>
            <person name="Schwarze F.W.M.R."/>
            <person name="vanKuyk P.A."/>
            <person name="Horton J.S."/>
            <person name="Grigoriev I.V."/>
            <person name="Woesten H.A.B."/>
        </authorList>
    </citation>
    <scope>NUCLEOTIDE SEQUENCE [LARGE SCALE GENOMIC DNA]</scope>
    <source>
        <strain evidence="6">H4-8 / FGSC 9210</strain>
    </source>
</reference>
<evidence type="ECO:0000256" key="2">
    <source>
        <dbReference type="PROSITE-ProRule" id="PRU00505"/>
    </source>
</evidence>
<dbReference type="GeneID" id="9595780"/>
<dbReference type="KEGG" id="scm:SCHCO_02598373"/>
<feature type="compositionally biased region" description="Low complexity" evidence="3">
    <location>
        <begin position="536"/>
        <end position="559"/>
    </location>
</feature>
<feature type="compositionally biased region" description="Pro residues" evidence="3">
    <location>
        <begin position="1"/>
        <end position="12"/>
    </location>
</feature>
<dbReference type="GO" id="GO:0003700">
    <property type="term" value="F:DNA-binding transcription factor activity"/>
    <property type="evidence" value="ECO:0007669"/>
    <property type="project" value="InterPro"/>
</dbReference>
<dbReference type="STRING" id="578458.D8Q111"/>
<dbReference type="SMART" id="SM00426">
    <property type="entry name" value="TEA"/>
    <property type="match status" value="1"/>
</dbReference>
<name>D8Q111_SCHCM</name>
<keyword evidence="6" id="KW-1185">Reference proteome</keyword>
<feature type="region of interest" description="Disordered" evidence="3">
    <location>
        <begin position="1"/>
        <end position="32"/>
    </location>
</feature>
<dbReference type="PROSITE" id="PS51088">
    <property type="entry name" value="TEA_2"/>
    <property type="match status" value="1"/>
</dbReference>
<dbReference type="Gene3D" id="6.10.20.40">
    <property type="entry name" value="TEA/ATTS domain"/>
    <property type="match status" value="1"/>
</dbReference>
<feature type="region of interest" description="Disordered" evidence="3">
    <location>
        <begin position="506"/>
        <end position="579"/>
    </location>
</feature>
<dbReference type="InterPro" id="IPR038096">
    <property type="entry name" value="TEA/ATTS_sf"/>
</dbReference>
<protein>
    <recommendedName>
        <fullName evidence="4">TEA domain-containing protein</fullName>
    </recommendedName>
</protein>
<evidence type="ECO:0000256" key="3">
    <source>
        <dbReference type="SAM" id="MobiDB-lite"/>
    </source>
</evidence>